<evidence type="ECO:0000313" key="3">
    <source>
        <dbReference type="WBParaSite" id="PTRK_0000528200.1"/>
    </source>
</evidence>
<accession>A0A0N4ZCN0</accession>
<feature type="signal peptide" evidence="1">
    <location>
        <begin position="1"/>
        <end position="21"/>
    </location>
</feature>
<evidence type="ECO:0000313" key="2">
    <source>
        <dbReference type="Proteomes" id="UP000038045"/>
    </source>
</evidence>
<keyword evidence="1" id="KW-0732">Signal</keyword>
<dbReference type="AlphaFoldDB" id="A0A0N4ZCN0"/>
<protein>
    <submittedName>
        <fullName evidence="3">Uncharacterized protein</fullName>
    </submittedName>
</protein>
<keyword evidence="2" id="KW-1185">Reference proteome</keyword>
<feature type="chain" id="PRO_5005891505" evidence="1">
    <location>
        <begin position="22"/>
        <end position="152"/>
    </location>
</feature>
<dbReference type="Proteomes" id="UP000038045">
    <property type="component" value="Unplaced"/>
</dbReference>
<sequence length="152" mass="17633">MQNSSIICLIFVLMLAVKTESYLLNKVFTPSQKMSDESNLVSMDEYYNVPLSKKFNNYRVQKPSLYNSNINHPQRSFLYLSEPNENIKTTKVLVPSESILLPTLYTQNKSGHTKKSLKKFHSSQSRNCFFSPINCMIQHDINKFRKMVDLSP</sequence>
<name>A0A0N4ZCN0_PARTI</name>
<proteinExistence type="predicted"/>
<organism evidence="2 3">
    <name type="scientific">Parastrongyloides trichosuri</name>
    <name type="common">Possum-specific nematode worm</name>
    <dbReference type="NCBI Taxonomy" id="131310"/>
    <lineage>
        <taxon>Eukaryota</taxon>
        <taxon>Metazoa</taxon>
        <taxon>Ecdysozoa</taxon>
        <taxon>Nematoda</taxon>
        <taxon>Chromadorea</taxon>
        <taxon>Rhabditida</taxon>
        <taxon>Tylenchina</taxon>
        <taxon>Panagrolaimomorpha</taxon>
        <taxon>Strongyloidoidea</taxon>
        <taxon>Strongyloididae</taxon>
        <taxon>Parastrongyloides</taxon>
    </lineage>
</organism>
<dbReference type="WBParaSite" id="PTRK_0000528200.1">
    <property type="protein sequence ID" value="PTRK_0000528200.1"/>
    <property type="gene ID" value="PTRK_0000528200"/>
</dbReference>
<reference evidence="3" key="1">
    <citation type="submission" date="2017-02" db="UniProtKB">
        <authorList>
            <consortium name="WormBaseParasite"/>
        </authorList>
    </citation>
    <scope>IDENTIFICATION</scope>
</reference>
<evidence type="ECO:0000256" key="1">
    <source>
        <dbReference type="SAM" id="SignalP"/>
    </source>
</evidence>